<sequence>RLLYFDERPAQNSTEILVQGASLKGWKEVTSLFNKDDEHRLGKSQRSRGIGTAVKLKEEVKTEKKSSFWDSLGIKQNAASKIPLEAEGWDPQLITENPNDDPPDSAAWPDWASEASSGSKYTSLDSEENTGSSRWSIMTAGKLPGIRRRSKGNLTDLWEELE</sequence>
<name>A0A4W3JIQ6_CALMI</name>
<keyword evidence="3" id="KW-1185">Reference proteome</keyword>
<dbReference type="GeneTree" id="ENSGT00390000017888"/>
<reference evidence="3" key="3">
    <citation type="journal article" date="2014" name="Nature">
        <title>Elephant shark genome provides unique insights into gnathostome evolution.</title>
        <authorList>
            <consortium name="International Elephant Shark Genome Sequencing Consortium"/>
            <person name="Venkatesh B."/>
            <person name="Lee A.P."/>
            <person name="Ravi V."/>
            <person name="Maurya A.K."/>
            <person name="Lian M.M."/>
            <person name="Swann J.B."/>
            <person name="Ohta Y."/>
            <person name="Flajnik M.F."/>
            <person name="Sutoh Y."/>
            <person name="Kasahara M."/>
            <person name="Hoon S."/>
            <person name="Gangu V."/>
            <person name="Roy S.W."/>
            <person name="Irimia M."/>
            <person name="Korzh V."/>
            <person name="Kondrychyn I."/>
            <person name="Lim Z.W."/>
            <person name="Tay B.H."/>
            <person name="Tohari S."/>
            <person name="Kong K.W."/>
            <person name="Ho S."/>
            <person name="Lorente-Galdos B."/>
            <person name="Quilez J."/>
            <person name="Marques-Bonet T."/>
            <person name="Raney B.J."/>
            <person name="Ingham P.W."/>
            <person name="Tay A."/>
            <person name="Hillier L.W."/>
            <person name="Minx P."/>
            <person name="Boehm T."/>
            <person name="Wilson R.K."/>
            <person name="Brenner S."/>
            <person name="Warren W.C."/>
        </authorList>
    </citation>
    <scope>NUCLEOTIDE SEQUENCE [LARGE SCALE GENOMIC DNA]</scope>
</reference>
<reference evidence="2" key="4">
    <citation type="submission" date="2025-08" db="UniProtKB">
        <authorList>
            <consortium name="Ensembl"/>
        </authorList>
    </citation>
    <scope>IDENTIFICATION</scope>
</reference>
<evidence type="ECO:0000313" key="3">
    <source>
        <dbReference type="Proteomes" id="UP000314986"/>
    </source>
</evidence>
<accession>A0A4W3JIQ6</accession>
<feature type="compositionally biased region" description="Low complexity" evidence="1">
    <location>
        <begin position="104"/>
        <end position="113"/>
    </location>
</feature>
<dbReference type="PANTHER" id="PTHR35663:SF1">
    <property type="entry name" value="TESTIS DEVELOPMENT-RELATED PROTEIN"/>
    <property type="match status" value="1"/>
</dbReference>
<dbReference type="FunCoup" id="A0A4W3JIQ6">
    <property type="interactions" value="12"/>
</dbReference>
<dbReference type="GO" id="GO:0005634">
    <property type="term" value="C:nucleus"/>
    <property type="evidence" value="ECO:0007669"/>
    <property type="project" value="TreeGrafter"/>
</dbReference>
<organism evidence="2 3">
    <name type="scientific">Callorhinchus milii</name>
    <name type="common">Ghost shark</name>
    <dbReference type="NCBI Taxonomy" id="7868"/>
    <lineage>
        <taxon>Eukaryota</taxon>
        <taxon>Metazoa</taxon>
        <taxon>Chordata</taxon>
        <taxon>Craniata</taxon>
        <taxon>Vertebrata</taxon>
        <taxon>Chondrichthyes</taxon>
        <taxon>Holocephali</taxon>
        <taxon>Chimaeriformes</taxon>
        <taxon>Callorhinchidae</taxon>
        <taxon>Callorhinchus</taxon>
    </lineage>
</organism>
<dbReference type="PANTHER" id="PTHR35663">
    <property type="entry name" value="TESTIS DEVELOPMENT-RELATED PROTEIN-RELATED"/>
    <property type="match status" value="1"/>
</dbReference>
<reference evidence="3" key="2">
    <citation type="journal article" date="2007" name="PLoS Biol.">
        <title>Survey sequencing and comparative analysis of the elephant shark (Callorhinchus milii) genome.</title>
        <authorList>
            <person name="Venkatesh B."/>
            <person name="Kirkness E.F."/>
            <person name="Loh Y.H."/>
            <person name="Halpern A.L."/>
            <person name="Lee A.P."/>
            <person name="Johnson J."/>
            <person name="Dandona N."/>
            <person name="Viswanathan L.D."/>
            <person name="Tay A."/>
            <person name="Venter J.C."/>
            <person name="Strausberg R.L."/>
            <person name="Brenner S."/>
        </authorList>
    </citation>
    <scope>NUCLEOTIDE SEQUENCE [LARGE SCALE GENOMIC DNA]</scope>
</reference>
<reference evidence="2" key="5">
    <citation type="submission" date="2025-09" db="UniProtKB">
        <authorList>
            <consortium name="Ensembl"/>
        </authorList>
    </citation>
    <scope>IDENTIFICATION</scope>
</reference>
<dbReference type="STRING" id="7868.ENSCMIP00000037938"/>
<feature type="compositionally biased region" description="Polar residues" evidence="1">
    <location>
        <begin position="114"/>
        <end position="136"/>
    </location>
</feature>
<dbReference type="InterPro" id="IPR031399">
    <property type="entry name" value="TDRP"/>
</dbReference>
<dbReference type="InParanoid" id="A0A4W3JIQ6"/>
<evidence type="ECO:0000256" key="1">
    <source>
        <dbReference type="SAM" id="MobiDB-lite"/>
    </source>
</evidence>
<proteinExistence type="predicted"/>
<feature type="region of interest" description="Disordered" evidence="1">
    <location>
        <begin position="88"/>
        <end position="149"/>
    </location>
</feature>
<dbReference type="GO" id="GO:0007283">
    <property type="term" value="P:spermatogenesis"/>
    <property type="evidence" value="ECO:0007669"/>
    <property type="project" value="InterPro"/>
</dbReference>
<evidence type="ECO:0000313" key="2">
    <source>
        <dbReference type="Ensembl" id="ENSCMIP00000037938.1"/>
    </source>
</evidence>
<dbReference type="OMA" id="KGHCFWD"/>
<dbReference type="Proteomes" id="UP000314986">
    <property type="component" value="Unassembled WGS sequence"/>
</dbReference>
<dbReference type="AlphaFoldDB" id="A0A4W3JIQ6"/>
<dbReference type="Pfam" id="PF15683">
    <property type="entry name" value="TDRP"/>
    <property type="match status" value="1"/>
</dbReference>
<protein>
    <submittedName>
        <fullName evidence="2">Testis development related protein</fullName>
    </submittedName>
</protein>
<dbReference type="GO" id="GO:0005829">
    <property type="term" value="C:cytosol"/>
    <property type="evidence" value="ECO:0007669"/>
    <property type="project" value="TreeGrafter"/>
</dbReference>
<dbReference type="Ensembl" id="ENSCMIT00000038486.1">
    <property type="protein sequence ID" value="ENSCMIP00000037938.1"/>
    <property type="gene ID" value="ENSCMIG00000015950.1"/>
</dbReference>
<reference evidence="3" key="1">
    <citation type="journal article" date="2006" name="Science">
        <title>Ancient noncoding elements conserved in the human genome.</title>
        <authorList>
            <person name="Venkatesh B."/>
            <person name="Kirkness E.F."/>
            <person name="Loh Y.H."/>
            <person name="Halpern A.L."/>
            <person name="Lee A.P."/>
            <person name="Johnson J."/>
            <person name="Dandona N."/>
            <person name="Viswanathan L.D."/>
            <person name="Tay A."/>
            <person name="Venter J.C."/>
            <person name="Strausberg R.L."/>
            <person name="Brenner S."/>
        </authorList>
    </citation>
    <scope>NUCLEOTIDE SEQUENCE [LARGE SCALE GENOMIC DNA]</scope>
</reference>